<protein>
    <recommendedName>
        <fullName evidence="2">YiaAB two helix domain-containing protein</fullName>
    </recommendedName>
</protein>
<dbReference type="RefSeq" id="WP_129988715.1">
    <property type="nucleotide sequence ID" value="NZ_SDPU01000032.1"/>
</dbReference>
<dbReference type="Pfam" id="PF05360">
    <property type="entry name" value="YiaAB"/>
    <property type="match status" value="1"/>
</dbReference>
<dbReference type="EMBL" id="SDPU01000032">
    <property type="protein sequence ID" value="RYU10279.1"/>
    <property type="molecule type" value="Genomic_DNA"/>
</dbReference>
<dbReference type="GO" id="GO:0005886">
    <property type="term" value="C:plasma membrane"/>
    <property type="evidence" value="ECO:0007669"/>
    <property type="project" value="TreeGrafter"/>
</dbReference>
<keyword evidence="1" id="KW-1133">Transmembrane helix</keyword>
<feature type="transmembrane region" description="Helical" evidence="1">
    <location>
        <begin position="12"/>
        <end position="33"/>
    </location>
</feature>
<evidence type="ECO:0000313" key="4">
    <source>
        <dbReference type="Proteomes" id="UP000291189"/>
    </source>
</evidence>
<sequence>MSKTPSPANTTAFYAQAAIAFGLAMTAITLGIWNLPVDAWIRAFLIVSTMFLVSSAFTLAKVVRDAQERSEVTARIDQARVDKMLAEHDPFATP</sequence>
<evidence type="ECO:0000259" key="2">
    <source>
        <dbReference type="Pfam" id="PF05360"/>
    </source>
</evidence>
<organism evidence="3 4">
    <name type="scientific">Nocardioides iriomotensis</name>
    <dbReference type="NCBI Taxonomy" id="715784"/>
    <lineage>
        <taxon>Bacteria</taxon>
        <taxon>Bacillati</taxon>
        <taxon>Actinomycetota</taxon>
        <taxon>Actinomycetes</taxon>
        <taxon>Propionibacteriales</taxon>
        <taxon>Nocardioidaceae</taxon>
        <taxon>Nocardioides</taxon>
    </lineage>
</organism>
<feature type="domain" description="YiaAB two helix" evidence="2">
    <location>
        <begin position="13"/>
        <end position="65"/>
    </location>
</feature>
<name>A0A4Q5IYY8_9ACTN</name>
<dbReference type="AlphaFoldDB" id="A0A4Q5IYY8"/>
<dbReference type="InterPro" id="IPR008024">
    <property type="entry name" value="YiaAB"/>
</dbReference>
<keyword evidence="4" id="KW-1185">Reference proteome</keyword>
<keyword evidence="1" id="KW-0472">Membrane</keyword>
<dbReference type="InterPro" id="IPR038972">
    <property type="entry name" value="YiaA-like"/>
</dbReference>
<dbReference type="GO" id="GO:0006974">
    <property type="term" value="P:DNA damage response"/>
    <property type="evidence" value="ECO:0007669"/>
    <property type="project" value="TreeGrafter"/>
</dbReference>
<reference evidence="3 4" key="1">
    <citation type="submission" date="2019-01" db="EMBL/GenBank/DDBJ databases">
        <title>Nocardioides guangzhouensis sp. nov., an actinobacterium isolated from soil.</title>
        <authorList>
            <person name="Fu Y."/>
            <person name="Cai Y."/>
            <person name="Lin Z."/>
            <person name="Chen P."/>
        </authorList>
    </citation>
    <scope>NUCLEOTIDE SEQUENCE [LARGE SCALE GENOMIC DNA]</scope>
    <source>
        <strain evidence="3 4">NBRC 105384</strain>
    </source>
</reference>
<evidence type="ECO:0000313" key="3">
    <source>
        <dbReference type="EMBL" id="RYU10279.1"/>
    </source>
</evidence>
<evidence type="ECO:0000256" key="1">
    <source>
        <dbReference type="SAM" id="Phobius"/>
    </source>
</evidence>
<accession>A0A4Q5IYY8</accession>
<dbReference type="OrthoDB" id="3296350at2"/>
<proteinExistence type="predicted"/>
<dbReference type="PANTHER" id="PTHR37290:SF1">
    <property type="entry name" value="INNER MEMBRANE PROTEIN YIAA"/>
    <property type="match status" value="1"/>
</dbReference>
<comment type="caution">
    <text evidence="3">The sequence shown here is derived from an EMBL/GenBank/DDBJ whole genome shotgun (WGS) entry which is preliminary data.</text>
</comment>
<gene>
    <name evidence="3" type="ORF">ETU37_18010</name>
</gene>
<feature type="transmembrane region" description="Helical" evidence="1">
    <location>
        <begin position="39"/>
        <end position="60"/>
    </location>
</feature>
<keyword evidence="1" id="KW-0812">Transmembrane</keyword>
<dbReference type="Proteomes" id="UP000291189">
    <property type="component" value="Unassembled WGS sequence"/>
</dbReference>
<dbReference type="PANTHER" id="PTHR37290">
    <property type="entry name" value="INNER MEMBRANE PROTEIN YIAA-RELATED"/>
    <property type="match status" value="1"/>
</dbReference>